<dbReference type="Proteomes" id="UP000242972">
    <property type="component" value="Unassembled WGS sequence"/>
</dbReference>
<reference evidence="1 2" key="1">
    <citation type="journal article" date="2014" name="BMC Genomics">
        <title>Comparison of environmental and isolate Sulfobacillus genomes reveals diverse carbon, sulfur, nitrogen, and hydrogen metabolisms.</title>
        <authorList>
            <person name="Justice N.B."/>
            <person name="Norman A."/>
            <person name="Brown C.T."/>
            <person name="Singh A."/>
            <person name="Thomas B.C."/>
            <person name="Banfield J.F."/>
        </authorList>
    </citation>
    <scope>NUCLEOTIDE SEQUENCE [LARGE SCALE GENOMIC DNA]</scope>
    <source>
        <strain evidence="1">AMDSBA4</strain>
    </source>
</reference>
<comment type="caution">
    <text evidence="1">The sequence shown here is derived from an EMBL/GenBank/DDBJ whole genome shotgun (WGS) entry which is preliminary data.</text>
</comment>
<protein>
    <submittedName>
        <fullName evidence="1">Uncharacterized protein</fullName>
    </submittedName>
</protein>
<accession>A0A2T2XCE3</accession>
<proteinExistence type="predicted"/>
<name>A0A2T2XCE3_9FIRM</name>
<sequence>MAHTRYLLSLDPALEIGWVYRAESTDGNRWDLFDELGVFPTQPAYPQVLVSHCRVVDLPASIYAQVIRLRGHGEDRAAKAADRILAPFRNEDPSCYLMRTVFGNALRDEAMTDPPFGPGFPETDLDDIDTMEIWGSRFSAPEDFVEYRLMRGGVVFKRRRFAGY</sequence>
<evidence type="ECO:0000313" key="1">
    <source>
        <dbReference type="EMBL" id="PSR32191.1"/>
    </source>
</evidence>
<dbReference type="EMBL" id="PXYW01000049">
    <property type="protein sequence ID" value="PSR32191.1"/>
    <property type="molecule type" value="Genomic_DNA"/>
</dbReference>
<evidence type="ECO:0000313" key="2">
    <source>
        <dbReference type="Proteomes" id="UP000242972"/>
    </source>
</evidence>
<organism evidence="1 2">
    <name type="scientific">Sulfobacillus benefaciens</name>
    <dbReference type="NCBI Taxonomy" id="453960"/>
    <lineage>
        <taxon>Bacteria</taxon>
        <taxon>Bacillati</taxon>
        <taxon>Bacillota</taxon>
        <taxon>Clostridia</taxon>
        <taxon>Eubacteriales</taxon>
        <taxon>Clostridiales Family XVII. Incertae Sedis</taxon>
        <taxon>Sulfobacillus</taxon>
    </lineage>
</organism>
<gene>
    <name evidence="1" type="ORF">C7B46_15355</name>
</gene>
<dbReference type="AlphaFoldDB" id="A0A2T2XCE3"/>